<keyword evidence="2" id="KW-1003">Cell membrane</keyword>
<keyword evidence="9" id="KW-1185">Reference proteome</keyword>
<dbReference type="PANTHER" id="PTHR22926">
    <property type="entry name" value="PHOSPHO-N-ACETYLMURAMOYL-PENTAPEPTIDE-TRANSFERASE"/>
    <property type="match status" value="1"/>
</dbReference>
<evidence type="ECO:0000256" key="7">
    <source>
        <dbReference type="SAM" id="Phobius"/>
    </source>
</evidence>
<feature type="transmembrane region" description="Helical" evidence="7">
    <location>
        <begin position="160"/>
        <end position="179"/>
    </location>
</feature>
<evidence type="ECO:0000313" key="8">
    <source>
        <dbReference type="EMBL" id="MCW7755320.1"/>
    </source>
</evidence>
<dbReference type="EMBL" id="JAPFPW010000031">
    <property type="protein sequence ID" value="MCW7755320.1"/>
    <property type="molecule type" value="Genomic_DNA"/>
</dbReference>
<organism evidence="8 9">
    <name type="scientific">Desulfobotulus pelophilus</name>
    <dbReference type="NCBI Taxonomy" id="2823377"/>
    <lineage>
        <taxon>Bacteria</taxon>
        <taxon>Pseudomonadati</taxon>
        <taxon>Thermodesulfobacteriota</taxon>
        <taxon>Desulfobacteria</taxon>
        <taxon>Desulfobacterales</taxon>
        <taxon>Desulfobacteraceae</taxon>
        <taxon>Desulfobotulus</taxon>
    </lineage>
</organism>
<evidence type="ECO:0000256" key="2">
    <source>
        <dbReference type="ARBA" id="ARBA00022475"/>
    </source>
</evidence>
<evidence type="ECO:0000313" key="9">
    <source>
        <dbReference type="Proteomes" id="UP001209681"/>
    </source>
</evidence>
<feature type="transmembrane region" description="Helical" evidence="7">
    <location>
        <begin position="185"/>
        <end position="201"/>
    </location>
</feature>
<evidence type="ECO:0000256" key="5">
    <source>
        <dbReference type="ARBA" id="ARBA00022989"/>
    </source>
</evidence>
<feature type="transmembrane region" description="Helical" evidence="7">
    <location>
        <begin position="48"/>
        <end position="66"/>
    </location>
</feature>
<keyword evidence="6 7" id="KW-0472">Membrane</keyword>
<feature type="transmembrane region" description="Helical" evidence="7">
    <location>
        <begin position="287"/>
        <end position="308"/>
    </location>
</feature>
<dbReference type="Pfam" id="PF00953">
    <property type="entry name" value="Glycos_transf_4"/>
    <property type="match status" value="1"/>
</dbReference>
<feature type="transmembrane region" description="Helical" evidence="7">
    <location>
        <begin position="235"/>
        <end position="256"/>
    </location>
</feature>
<gene>
    <name evidence="8" type="ORF">OOT00_15155</name>
</gene>
<protein>
    <submittedName>
        <fullName evidence="8">Glycosyltransferase family 4 protein</fullName>
    </submittedName>
</protein>
<evidence type="ECO:0000256" key="3">
    <source>
        <dbReference type="ARBA" id="ARBA00022679"/>
    </source>
</evidence>
<keyword evidence="3" id="KW-0808">Transferase</keyword>
<feature type="transmembrane region" description="Helical" evidence="7">
    <location>
        <begin position="314"/>
        <end position="331"/>
    </location>
</feature>
<feature type="transmembrane region" description="Helical" evidence="7">
    <location>
        <begin position="6"/>
        <end position="27"/>
    </location>
</feature>
<feature type="transmembrane region" description="Helical" evidence="7">
    <location>
        <begin position="103"/>
        <end position="121"/>
    </location>
</feature>
<feature type="transmembrane region" description="Helical" evidence="7">
    <location>
        <begin position="72"/>
        <end position="91"/>
    </location>
</feature>
<evidence type="ECO:0000256" key="4">
    <source>
        <dbReference type="ARBA" id="ARBA00022692"/>
    </source>
</evidence>
<dbReference type="RefSeq" id="WP_265426263.1">
    <property type="nucleotide sequence ID" value="NZ_JAPFPW010000031.1"/>
</dbReference>
<name>A0ABT3NCX1_9BACT</name>
<feature type="transmembrane region" description="Helical" evidence="7">
    <location>
        <begin position="133"/>
        <end position="153"/>
    </location>
</feature>
<reference evidence="8 9" key="1">
    <citation type="submission" date="2022-11" db="EMBL/GenBank/DDBJ databases">
        <title>Desulfobotulus tamanensis H1 sp. nov. - anaerobic, alkaliphilic, sulphate reducing bacterium isolated from terrestrial mud volcano.</title>
        <authorList>
            <person name="Frolova A."/>
            <person name="Merkel A.Y."/>
            <person name="Slobodkin A.I."/>
        </authorList>
    </citation>
    <scope>NUCLEOTIDE SEQUENCE [LARGE SCALE GENOMIC DNA]</scope>
    <source>
        <strain evidence="8 9">H1</strain>
    </source>
</reference>
<keyword evidence="4 7" id="KW-0812">Transmembrane</keyword>
<dbReference type="CDD" id="cd06854">
    <property type="entry name" value="GT_WbpL_WbcO_like"/>
    <property type="match status" value="1"/>
</dbReference>
<comment type="subcellular location">
    <subcellularLocation>
        <location evidence="1">Cell membrane</location>
        <topology evidence="1">Multi-pass membrane protein</topology>
    </subcellularLocation>
</comment>
<evidence type="ECO:0000256" key="1">
    <source>
        <dbReference type="ARBA" id="ARBA00004651"/>
    </source>
</evidence>
<dbReference type="InterPro" id="IPR000715">
    <property type="entry name" value="Glycosyl_transferase_4"/>
</dbReference>
<dbReference type="PANTHER" id="PTHR22926:SF3">
    <property type="entry name" value="UNDECAPRENYL-PHOSPHATE ALPHA-N-ACETYLGLUCOSAMINYL 1-PHOSPHATE TRANSFERASE"/>
    <property type="match status" value="1"/>
</dbReference>
<keyword evidence="5 7" id="KW-1133">Transmembrane helix</keyword>
<dbReference type="Proteomes" id="UP001209681">
    <property type="component" value="Unassembled WGS sequence"/>
</dbReference>
<proteinExistence type="predicted"/>
<accession>A0ABT3NCX1</accession>
<comment type="caution">
    <text evidence="8">The sequence shown here is derived from an EMBL/GenBank/DDBJ whole genome shotgun (WGS) entry which is preliminary data.</text>
</comment>
<evidence type="ECO:0000256" key="6">
    <source>
        <dbReference type="ARBA" id="ARBA00023136"/>
    </source>
</evidence>
<sequence length="341" mass="36863">MPYVAAMILLVFLASYVLTRIVRHYAISKSLMDTPCDRSSHETPTPRGGGLAVVIIFVVTLFSMAMAGFNDWSVVAAFSGAGGLVAFIGFWDDRGHIPARWRLLGHFTAAAWGLYWLGGIPDMKVMGHTLHGGWFSGTLILVGLVWLLNLYNFMDGIDGIAGAEAVSVCIGGAFLYYVLGEKGLALIPLVLAAAAAGFLVWNFPVARIFMGDAGSGFIGLILGLLAIQAAWFSPAVFWCWMILLAVFISDATLTLLRRLFYGEKVYEAHRSHAYQYASRLAGNHKTVTLAVVLINLIWLFPLSVAVALEKMDGSAAFLIACLPLALVAFFLKAGAGHLQKK</sequence>
<feature type="transmembrane region" description="Helical" evidence="7">
    <location>
        <begin position="208"/>
        <end position="229"/>
    </location>
</feature>